<name>A0A556C5S7_BREAU</name>
<organism evidence="1 2">
    <name type="scientific">Brevibacterium aurantiacum</name>
    <dbReference type="NCBI Taxonomy" id="273384"/>
    <lineage>
        <taxon>Bacteria</taxon>
        <taxon>Bacillati</taxon>
        <taxon>Actinomycetota</taxon>
        <taxon>Actinomycetes</taxon>
        <taxon>Micrococcales</taxon>
        <taxon>Brevibacteriaceae</taxon>
        <taxon>Brevibacterium</taxon>
    </lineage>
</organism>
<accession>A0A556C5S7</accession>
<dbReference type="AlphaFoldDB" id="A0A556C5S7"/>
<evidence type="ECO:0000313" key="2">
    <source>
        <dbReference type="Proteomes" id="UP000316406"/>
    </source>
</evidence>
<proteinExistence type="predicted"/>
<dbReference type="Proteomes" id="UP000316406">
    <property type="component" value="Unassembled WGS sequence"/>
</dbReference>
<evidence type="ECO:0000313" key="1">
    <source>
        <dbReference type="EMBL" id="TSI12792.1"/>
    </source>
</evidence>
<reference evidence="1 2" key="1">
    <citation type="submission" date="2019-07" db="EMBL/GenBank/DDBJ databases">
        <title>Draft genome sequence of Brevibacterium aurantiacum XU54 isolated from Xinjiang China.</title>
        <authorList>
            <person name="Xu X."/>
        </authorList>
    </citation>
    <scope>NUCLEOTIDE SEQUENCE [LARGE SCALE GENOMIC DNA]</scope>
    <source>
        <strain evidence="1 2">XU54</strain>
    </source>
</reference>
<dbReference type="EMBL" id="VLTK01000014">
    <property type="protein sequence ID" value="TSI12792.1"/>
    <property type="molecule type" value="Genomic_DNA"/>
</dbReference>
<sequence>MSFTPIISTAASILLIFGGAGGSASPQGASSSSNASNLICSEVRTAAAAAGDVKPMTAKETCENEYKYNIDSCKKRFPGNTNAAKQDRAQCYSNAMRAYADCLKGAD</sequence>
<gene>
    <name evidence="1" type="ORF">FO013_18570</name>
</gene>
<protein>
    <submittedName>
        <fullName evidence="1">Uncharacterized protein</fullName>
    </submittedName>
</protein>
<comment type="caution">
    <text evidence="1">The sequence shown here is derived from an EMBL/GenBank/DDBJ whole genome shotgun (WGS) entry which is preliminary data.</text>
</comment>
<dbReference type="RefSeq" id="WP_143924053.1">
    <property type="nucleotide sequence ID" value="NZ_VLTK01000014.1"/>
</dbReference>
<keyword evidence="2" id="KW-1185">Reference proteome</keyword>